<dbReference type="AlphaFoldDB" id="F6G696"/>
<dbReference type="GeneID" id="61362653"/>
<evidence type="ECO:0000313" key="1">
    <source>
        <dbReference type="EMBL" id="AEG67441.1"/>
    </source>
</evidence>
<dbReference type="PATRIC" id="fig|1031711.3.peg.136"/>
<dbReference type="Proteomes" id="UP000007953">
    <property type="component" value="Chromosome"/>
</dbReference>
<gene>
    <name evidence="1" type="ordered locus">RSPO_c00137</name>
</gene>
<dbReference type="KEGG" id="rsn:RSPO_c00137"/>
<organism evidence="1 2">
    <name type="scientific">Ralstonia solanacearum (strain Po82)</name>
    <dbReference type="NCBI Taxonomy" id="1031711"/>
    <lineage>
        <taxon>Bacteria</taxon>
        <taxon>Pseudomonadati</taxon>
        <taxon>Pseudomonadota</taxon>
        <taxon>Betaproteobacteria</taxon>
        <taxon>Burkholderiales</taxon>
        <taxon>Burkholderiaceae</taxon>
        <taxon>Ralstonia</taxon>
        <taxon>Ralstonia solanacearum species complex</taxon>
    </lineage>
</organism>
<dbReference type="HOGENOM" id="CLU_1282352_0_0_4"/>
<proteinExistence type="predicted"/>
<sequence length="215" mass="24364">MKNRSPRQCHLKHVTHTVIAALLIGIAGTGLAVEPDEICRHFSDEIRRLEHLHPHQDPSETGAPELCFKNQRECGKDDVPAEQFWQAAKSPDAAKSIQKALEGGSDSIGRVSHIRMRGLAAPIVRIGRRVGRWNCIRDTYLVRDEHGYAILDNPSLQNFSQETGYCRRDYVIYHQWRGDTYAIASENSERGRHLEVFRMNAALALDKVCKTQARP</sequence>
<protein>
    <submittedName>
        <fullName evidence="1">Uncharacterized protein</fullName>
    </submittedName>
</protein>
<name>F6G696_RALS8</name>
<reference evidence="1 2" key="1">
    <citation type="journal article" date="2011" name="J. Bacteriol.">
        <title>Complete genome sequence of the plant pathogen Ralstonia solanacearum strain Po82.</title>
        <authorList>
            <person name="Xu J."/>
            <person name="Zheng H.J."/>
            <person name="Liu L."/>
            <person name="Pan Z.C."/>
            <person name="Prior P."/>
            <person name="Tang B."/>
            <person name="Xu J.S."/>
            <person name="Zhang H."/>
            <person name="Tian Q."/>
            <person name="Zhang L.Q."/>
            <person name="Feng J."/>
        </authorList>
    </citation>
    <scope>NUCLEOTIDE SEQUENCE [LARGE SCALE GENOMIC DNA]</scope>
    <source>
        <strain evidence="1 2">Po82</strain>
    </source>
</reference>
<accession>F6G696</accession>
<dbReference type="RefSeq" id="WP_014615608.1">
    <property type="nucleotide sequence ID" value="NC_017574.1"/>
</dbReference>
<evidence type="ECO:0000313" key="2">
    <source>
        <dbReference type="Proteomes" id="UP000007953"/>
    </source>
</evidence>
<dbReference type="EMBL" id="CP002819">
    <property type="protein sequence ID" value="AEG67441.1"/>
    <property type="molecule type" value="Genomic_DNA"/>
</dbReference>